<reference evidence="2" key="1">
    <citation type="submission" date="2022-10" db="EMBL/GenBank/DDBJ databases">
        <title>Novel sulphate-reducing endosymbionts in the free-living metamonad Anaeramoeba.</title>
        <authorList>
            <person name="Jerlstrom-Hultqvist J."/>
            <person name="Cepicka I."/>
            <person name="Gallot-Lavallee L."/>
            <person name="Salas-Leiva D."/>
            <person name="Curtis B.A."/>
            <person name="Zahonova K."/>
            <person name="Pipaliya S."/>
            <person name="Dacks J."/>
            <person name="Roger A.J."/>
        </authorList>
    </citation>
    <scope>NUCLEOTIDE SEQUENCE</scope>
    <source>
        <strain evidence="2">BMAN</strain>
    </source>
</reference>
<comment type="caution">
    <text evidence="2">The sequence shown here is derived from an EMBL/GenBank/DDBJ whole genome shotgun (WGS) entry which is preliminary data.</text>
</comment>
<dbReference type="EMBL" id="JAPDFW010000016">
    <property type="protein sequence ID" value="KAJ5080031.1"/>
    <property type="molecule type" value="Genomic_DNA"/>
</dbReference>
<evidence type="ECO:0000313" key="3">
    <source>
        <dbReference type="Proteomes" id="UP001149090"/>
    </source>
</evidence>
<keyword evidence="3" id="KW-1185">Reference proteome</keyword>
<accession>A0A9Q0LU60</accession>
<organism evidence="2 3">
    <name type="scientific">Anaeramoeba ignava</name>
    <name type="common">Anaerobic marine amoeba</name>
    <dbReference type="NCBI Taxonomy" id="1746090"/>
    <lineage>
        <taxon>Eukaryota</taxon>
        <taxon>Metamonada</taxon>
        <taxon>Anaeramoebidae</taxon>
        <taxon>Anaeramoeba</taxon>
    </lineage>
</organism>
<name>A0A9Q0LU60_ANAIG</name>
<dbReference type="Proteomes" id="UP001149090">
    <property type="component" value="Unassembled WGS sequence"/>
</dbReference>
<dbReference type="AlphaFoldDB" id="A0A9Q0LU60"/>
<feature type="region of interest" description="Disordered" evidence="1">
    <location>
        <begin position="317"/>
        <end position="353"/>
    </location>
</feature>
<feature type="compositionally biased region" description="Basic residues" evidence="1">
    <location>
        <begin position="322"/>
        <end position="340"/>
    </location>
</feature>
<proteinExistence type="predicted"/>
<sequence>MLNCLDFYQVVDDLGVFLFTSPKVSKVFVLEEVLKAFTEQHPQKDTELFPINLSRLVGLFTRVGLFIEQKYAEKTQTQSQTQSQSQSQPQHKKFVLNPFWSYVFLGGSPLETSDFVGSPQLLDHLQRNRLVRTIYMLCFLIIKELKKEPQTREQLSENTGFARQRICTVLSVFKGLGLITETNKRKGAVTLRKNQTKILASVDSFSRKIVEIHKQKRAKILQLLEMSEQLKLRLKNQTIKNKKQSEMTSKLTSNIQNLLKQNYLATFPNSDPNDPLNRNPPPFEFSSPKIIKFNEISENVTLGKFLTSLLSIPKKPQINYKRNTKTKQTQKPRKTKKSKKRKEDLPVQSKKQVNQPIIKQEKINLLLEAIEDIETKRRKVFPSFPSQNSSPQFVYAVQPNEQFFNFQNPPFVYPQFNFPSYYGFYPQEFTNQNRYYAPPYMFANQPQPQETTMPFDNFNKLNNFENHQNSQFWN</sequence>
<protein>
    <submittedName>
        <fullName evidence="2">Uncharacterized protein</fullName>
    </submittedName>
</protein>
<dbReference type="OrthoDB" id="10676713at2759"/>
<gene>
    <name evidence="2" type="ORF">M0811_14239</name>
</gene>
<evidence type="ECO:0000256" key="1">
    <source>
        <dbReference type="SAM" id="MobiDB-lite"/>
    </source>
</evidence>
<evidence type="ECO:0000313" key="2">
    <source>
        <dbReference type="EMBL" id="KAJ5080031.1"/>
    </source>
</evidence>